<dbReference type="PANTHER" id="PTHR11005">
    <property type="entry name" value="LYSOSOMAL ACID LIPASE-RELATED"/>
    <property type="match status" value="1"/>
</dbReference>
<dbReference type="FunFam" id="3.40.50.1820:FF:000119">
    <property type="entry name" value="Alpha/beta hydrolase family protein"/>
    <property type="match status" value="1"/>
</dbReference>
<dbReference type="ESTHER" id="maize-b6svg4">
    <property type="family name" value="UCP031088"/>
</dbReference>
<gene>
    <name evidence="1" type="ORF">ZEAMMB73_Zm00001d043785</name>
</gene>
<organism evidence="1">
    <name type="scientific">Zea mays</name>
    <name type="common">Maize</name>
    <dbReference type="NCBI Taxonomy" id="4577"/>
    <lineage>
        <taxon>Eukaryota</taxon>
        <taxon>Viridiplantae</taxon>
        <taxon>Streptophyta</taxon>
        <taxon>Embryophyta</taxon>
        <taxon>Tracheophyta</taxon>
        <taxon>Spermatophyta</taxon>
        <taxon>Magnoliopsida</taxon>
        <taxon>Liliopsida</taxon>
        <taxon>Poales</taxon>
        <taxon>Poaceae</taxon>
        <taxon>PACMAD clade</taxon>
        <taxon>Panicoideae</taxon>
        <taxon>Andropogonodae</taxon>
        <taxon>Andropogoneae</taxon>
        <taxon>Tripsacinae</taxon>
        <taxon>Zea</taxon>
    </lineage>
</organism>
<dbReference type="InterPro" id="IPR029058">
    <property type="entry name" value="AB_hydrolase_fold"/>
</dbReference>
<keyword evidence="1" id="KW-0378">Hydrolase</keyword>
<dbReference type="InterPro" id="IPR016969">
    <property type="entry name" value="UCP031088_abhydr"/>
</dbReference>
<dbReference type="SUPFAM" id="SSF53474">
    <property type="entry name" value="alpha/beta-Hydrolases"/>
    <property type="match status" value="2"/>
</dbReference>
<protein>
    <submittedName>
        <fullName evidence="1">Uncharacterized conserved protein UCP031088 alpha/beta hydrolase</fullName>
    </submittedName>
</protein>
<proteinExistence type="predicted"/>
<dbReference type="EMBL" id="CM007649">
    <property type="protein sequence ID" value="ONM39025.1"/>
    <property type="molecule type" value="Genomic_DNA"/>
</dbReference>
<accession>A0A1D6NEW3</accession>
<dbReference type="ExpressionAtlas" id="A0A1D6NEW3">
    <property type="expression patterns" value="baseline and differential"/>
</dbReference>
<reference evidence="1" key="1">
    <citation type="submission" date="2015-12" db="EMBL/GenBank/DDBJ databases">
        <title>Update maize B73 reference genome by single molecule sequencing technologies.</title>
        <authorList>
            <consortium name="Maize Genome Sequencing Project"/>
            <person name="Ware D."/>
        </authorList>
    </citation>
    <scope>NUCLEOTIDE SEQUENCE [LARGE SCALE GENOMIC DNA]</scope>
    <source>
        <tissue evidence="1">Seedling</tissue>
    </source>
</reference>
<dbReference type="Gene3D" id="3.40.50.1820">
    <property type="entry name" value="alpha/beta hydrolase"/>
    <property type="match status" value="2"/>
</dbReference>
<dbReference type="PIRSF" id="PIRSF031088">
    <property type="entry name" value="UCP031088_abhydr"/>
    <property type="match status" value="1"/>
</dbReference>
<name>A0A1D6NEW3_MAIZE</name>
<dbReference type="AlphaFoldDB" id="A0A1D6NEW3"/>
<evidence type="ECO:0000313" key="1">
    <source>
        <dbReference type="EMBL" id="ONM39025.1"/>
    </source>
</evidence>
<sequence length="587" mass="64398">MWLPHASDLRAFLAAAAVAHLSSSRASRASPCATPPPPRFRAFASSRASPPPSPSQTGSIASAAAAACEHVAEKPATCTADELHYAPVPGTEWRLALWRYLPPPEAPKRNHPLMLLSGVATNAIGFDLSPGASFARHMSMQGFDTWIVEVRGAGLSTRESELAATNTKSDITPDPNFDESSTTKASIAVPAENMSSSQPQISEVPVITDKNMVGTSISEEPQLVTKLSNALAQLGETFSGYVKDSRLKNIADSFFDRVSELAPAASVASLEEVSQRILGLLELPQTSVISDQISNLSQRLVKILGENQRSVSPKLFGWQERLSATIEDLQKQLELIISYDWDFDHYLEEDVPAAVYGLHKKTECTKGWEIACYWSFHGRNLIVCNGFKVWYVLLTCLLFSSYISSRAGEVFLLLERKADPAEMLRVPAIPLGALLSTTYPISSRAPYILSLLRSQISAKEMMDPELLSKLILNNFCTVPAKVLLQLTTAFRDGGLRNRTGTFFFKEHLNKIKVPVLALAGDEDLICPPEAVYETVKLIPQHLVTYKVFGGPEGPHYAHYDLVGGRKAVHEVYPCIIKFLFQHDEVSS</sequence>
<dbReference type="GO" id="GO:0016787">
    <property type="term" value="F:hydrolase activity"/>
    <property type="evidence" value="ECO:0007669"/>
    <property type="project" value="UniProtKB-KW"/>
</dbReference>